<evidence type="ECO:0000256" key="1">
    <source>
        <dbReference type="SAM" id="Phobius"/>
    </source>
</evidence>
<dbReference type="AlphaFoldDB" id="A0A397T098"/>
<comment type="caution">
    <text evidence="2">The sequence shown here is derived from an EMBL/GenBank/DDBJ whole genome shotgun (WGS) entry which is preliminary data.</text>
</comment>
<dbReference type="EMBL" id="QKYT01000261">
    <property type="protein sequence ID" value="RIA88474.1"/>
    <property type="molecule type" value="Genomic_DNA"/>
</dbReference>
<sequence length="340" mass="38918">MDAQINTLRLFLFFFRILQCSGSLTIVILEILRHTGAVFLIESRMTVGDNYLELFFEYCVMNLGFVTSVLYLIRFNQRCKLGPYKYDVLIDCVLMNGWMIFGILRLSPQFDNSNNLTCNQYEFKEYNGCVTYVSSLIIGYLISASYFFSALVTTWLWMEKNQSTINNNNSTNNNTINTNNNNNNHLSFSKSLTSTELGETRNSRAEFSLREFIEHNKHLSPLLNRDSEFNRTDGTIVIFRKPSPSYLKYESPSSHNSSLYENSAASEYSLDSSFSKTYGPIIIPRKYNTQGESDIINRNQIFSTYSDGSNNSNKRLSSALSDVTSRSSRYDGSIIIKLVT</sequence>
<accession>A0A397T098</accession>
<feature type="transmembrane region" description="Helical" evidence="1">
    <location>
        <begin position="137"/>
        <end position="158"/>
    </location>
</feature>
<feature type="transmembrane region" description="Helical" evidence="1">
    <location>
        <begin position="86"/>
        <end position="106"/>
    </location>
</feature>
<keyword evidence="3" id="KW-1185">Reference proteome</keyword>
<dbReference type="Proteomes" id="UP000265703">
    <property type="component" value="Unassembled WGS sequence"/>
</dbReference>
<protein>
    <recommendedName>
        <fullName evidence="4">MARVEL domain-containing protein</fullName>
    </recommendedName>
</protein>
<evidence type="ECO:0000313" key="2">
    <source>
        <dbReference type="EMBL" id="RIA88474.1"/>
    </source>
</evidence>
<dbReference type="OrthoDB" id="2415204at2759"/>
<keyword evidence="1" id="KW-0812">Transmembrane</keyword>
<feature type="transmembrane region" description="Helical" evidence="1">
    <location>
        <begin position="12"/>
        <end position="32"/>
    </location>
</feature>
<organism evidence="2 3">
    <name type="scientific">Glomus cerebriforme</name>
    <dbReference type="NCBI Taxonomy" id="658196"/>
    <lineage>
        <taxon>Eukaryota</taxon>
        <taxon>Fungi</taxon>
        <taxon>Fungi incertae sedis</taxon>
        <taxon>Mucoromycota</taxon>
        <taxon>Glomeromycotina</taxon>
        <taxon>Glomeromycetes</taxon>
        <taxon>Glomerales</taxon>
        <taxon>Glomeraceae</taxon>
        <taxon>Glomus</taxon>
    </lineage>
</organism>
<evidence type="ECO:0000313" key="3">
    <source>
        <dbReference type="Proteomes" id="UP000265703"/>
    </source>
</evidence>
<keyword evidence="1" id="KW-1133">Transmembrane helix</keyword>
<proteinExistence type="predicted"/>
<reference evidence="2 3" key="1">
    <citation type="submission" date="2018-06" db="EMBL/GenBank/DDBJ databases">
        <title>Comparative genomics reveals the genomic features of Rhizophagus irregularis, R. cerebriforme, R. diaphanum and Gigaspora rosea, and their symbiotic lifestyle signature.</title>
        <authorList>
            <person name="Morin E."/>
            <person name="San Clemente H."/>
            <person name="Chen E.C.H."/>
            <person name="De La Providencia I."/>
            <person name="Hainaut M."/>
            <person name="Kuo A."/>
            <person name="Kohler A."/>
            <person name="Murat C."/>
            <person name="Tang N."/>
            <person name="Roy S."/>
            <person name="Loubradou J."/>
            <person name="Henrissat B."/>
            <person name="Grigoriev I.V."/>
            <person name="Corradi N."/>
            <person name="Roux C."/>
            <person name="Martin F.M."/>
        </authorList>
    </citation>
    <scope>NUCLEOTIDE SEQUENCE [LARGE SCALE GENOMIC DNA]</scope>
    <source>
        <strain evidence="2 3">DAOM 227022</strain>
    </source>
</reference>
<gene>
    <name evidence="2" type="ORF">C1645_877344</name>
</gene>
<name>A0A397T098_9GLOM</name>
<keyword evidence="1" id="KW-0472">Membrane</keyword>
<feature type="transmembrane region" description="Helical" evidence="1">
    <location>
        <begin position="52"/>
        <end position="74"/>
    </location>
</feature>
<evidence type="ECO:0008006" key="4">
    <source>
        <dbReference type="Google" id="ProtNLM"/>
    </source>
</evidence>